<feature type="compositionally biased region" description="Acidic residues" evidence="4">
    <location>
        <begin position="326"/>
        <end position="335"/>
    </location>
</feature>
<dbReference type="InterPro" id="IPR027417">
    <property type="entry name" value="P-loop_NTPase"/>
</dbReference>
<organism evidence="5 6">
    <name type="scientific">Pseudocohnilembus persalinus</name>
    <name type="common">Ciliate</name>
    <dbReference type="NCBI Taxonomy" id="266149"/>
    <lineage>
        <taxon>Eukaryota</taxon>
        <taxon>Sar</taxon>
        <taxon>Alveolata</taxon>
        <taxon>Ciliophora</taxon>
        <taxon>Intramacronucleata</taxon>
        <taxon>Oligohymenophorea</taxon>
        <taxon>Scuticociliatia</taxon>
        <taxon>Philasterida</taxon>
        <taxon>Pseudocohnilembidae</taxon>
        <taxon>Pseudocohnilembus</taxon>
    </lineage>
</organism>
<dbReference type="GO" id="GO:0019205">
    <property type="term" value="F:nucleobase-containing compound kinase activity"/>
    <property type="evidence" value="ECO:0007669"/>
    <property type="project" value="InterPro"/>
</dbReference>
<dbReference type="GO" id="GO:0005524">
    <property type="term" value="F:ATP binding"/>
    <property type="evidence" value="ECO:0007669"/>
    <property type="project" value="InterPro"/>
</dbReference>
<evidence type="ECO:0000256" key="4">
    <source>
        <dbReference type="SAM" id="MobiDB-lite"/>
    </source>
</evidence>
<keyword evidence="1" id="KW-0808">Transferase</keyword>
<keyword evidence="3" id="KW-0418">Kinase</keyword>
<dbReference type="Pfam" id="PF00406">
    <property type="entry name" value="ADK"/>
    <property type="match status" value="1"/>
</dbReference>
<accession>A0A0V0QWL8</accession>
<evidence type="ECO:0000256" key="2">
    <source>
        <dbReference type="ARBA" id="ARBA00022741"/>
    </source>
</evidence>
<keyword evidence="5" id="KW-0378">Hydrolase</keyword>
<feature type="compositionally biased region" description="Basic and acidic residues" evidence="4">
    <location>
        <begin position="350"/>
        <end position="362"/>
    </location>
</feature>
<evidence type="ECO:0000313" key="6">
    <source>
        <dbReference type="Proteomes" id="UP000054937"/>
    </source>
</evidence>
<dbReference type="InterPro" id="IPR000850">
    <property type="entry name" value="Adenylat/UMP-CMP_kin"/>
</dbReference>
<dbReference type="Gene3D" id="3.40.50.300">
    <property type="entry name" value="P-loop containing nucleotide triphosphate hydrolases"/>
    <property type="match status" value="3"/>
</dbReference>
<protein>
    <submittedName>
        <fullName evidence="5">p-loop containing nucleoside triphosphate hydrolase</fullName>
    </submittedName>
</protein>
<gene>
    <name evidence="5" type="ORF">PPERSA_04957</name>
</gene>
<dbReference type="GO" id="GO:0016787">
    <property type="term" value="F:hydrolase activity"/>
    <property type="evidence" value="ECO:0007669"/>
    <property type="project" value="UniProtKB-KW"/>
</dbReference>
<feature type="compositionally biased region" description="Acidic residues" evidence="4">
    <location>
        <begin position="32"/>
        <end position="52"/>
    </location>
</feature>
<feature type="region of interest" description="Disordered" evidence="4">
    <location>
        <begin position="1"/>
        <end position="58"/>
    </location>
</feature>
<dbReference type="OrthoDB" id="439792at2759"/>
<evidence type="ECO:0000313" key="5">
    <source>
        <dbReference type="EMBL" id="KRX06344.1"/>
    </source>
</evidence>
<proteinExistence type="predicted"/>
<dbReference type="SUPFAM" id="SSF52540">
    <property type="entry name" value="P-loop containing nucleoside triphosphate hydrolases"/>
    <property type="match status" value="2"/>
</dbReference>
<feature type="region of interest" description="Disordered" evidence="4">
    <location>
        <begin position="320"/>
        <end position="370"/>
    </location>
</feature>
<name>A0A0V0QWL8_PSEPJ</name>
<evidence type="ECO:0000256" key="1">
    <source>
        <dbReference type="ARBA" id="ARBA00022679"/>
    </source>
</evidence>
<feature type="compositionally biased region" description="Acidic residues" evidence="4">
    <location>
        <begin position="799"/>
        <end position="816"/>
    </location>
</feature>
<feature type="region of interest" description="Disordered" evidence="4">
    <location>
        <begin position="789"/>
        <end position="819"/>
    </location>
</feature>
<evidence type="ECO:0000256" key="3">
    <source>
        <dbReference type="ARBA" id="ARBA00022777"/>
    </source>
</evidence>
<keyword evidence="6" id="KW-1185">Reference proteome</keyword>
<dbReference type="Proteomes" id="UP000054937">
    <property type="component" value="Unassembled WGS sequence"/>
</dbReference>
<feature type="compositionally biased region" description="Basic and acidic residues" evidence="4">
    <location>
        <begin position="9"/>
        <end position="31"/>
    </location>
</feature>
<keyword evidence="2" id="KW-0547">Nucleotide-binding</keyword>
<comment type="caution">
    <text evidence="5">The sequence shown here is derived from an EMBL/GenBank/DDBJ whole genome shotgun (WGS) entry which is preliminary data.</text>
</comment>
<dbReference type="OMA" id="MESVCGT"/>
<dbReference type="PRINTS" id="PR00094">
    <property type="entry name" value="ADENYLTKNASE"/>
</dbReference>
<reference evidence="5 6" key="1">
    <citation type="journal article" date="2015" name="Sci. Rep.">
        <title>Genome of the facultative scuticociliatosis pathogen Pseudocohnilembus persalinus provides insight into its virulence through horizontal gene transfer.</title>
        <authorList>
            <person name="Xiong J."/>
            <person name="Wang G."/>
            <person name="Cheng J."/>
            <person name="Tian M."/>
            <person name="Pan X."/>
            <person name="Warren A."/>
            <person name="Jiang C."/>
            <person name="Yuan D."/>
            <person name="Miao W."/>
        </authorList>
    </citation>
    <scope>NUCLEOTIDE SEQUENCE [LARGE SCALE GENOMIC DNA]</scope>
    <source>
        <strain evidence="5">36N120E</strain>
    </source>
</reference>
<dbReference type="GO" id="GO:0006139">
    <property type="term" value="P:nucleobase-containing compound metabolic process"/>
    <property type="evidence" value="ECO:0007669"/>
    <property type="project" value="InterPro"/>
</dbReference>
<sequence>MSKVMENGEIGKEFSKFDRDALIKPKKKQAEEGEGEGEEEEEEEEPENEEDEESKKPQYERDLAFLPGNEISTIQELLQIYESKTEKKVSEFHSHLSINKHIIIPSAGLSPLELVNITKEKLGEEVEVLRPLAVKLEGGSEKDALTVEGSKVFRQWSPWQQVDPVELFEKEKVVPGKGEFACGYAGRAFLFDNEENQNKFYENPQKYLKKLPNLPKSYNIAVVGPRCAGKRTYAKKLAQQYGWKLIDIQEIIGQKLIQQRKFEMEGGHQPSNFEPRANDVHLSEQEWKEFSKGKELGVKDVWPIILHQLGYKLQKKPEGWGVEKKDEDDDDEKKEEEEKKKTSKKPAKKAAKEVKKEDDERPQTPPVEDLSLKDIIQEIKEDGKTIETVKGVIIVGYPMNEEQINILKYHNIPIDKIVSLVDTSEEEPGKVLNSRPGFEENYNLENELNLISTANGILKEQYGEENVKEVHIGGNLEEVYTRIRNQIDPFFIKADDESTIRVQNDVNAEEEDNIVYGEYGPFCPVSLRDEGWLIPGKFENQEKGESIEAYVQGKRHLFYGEAEQNRFKENVSRYVQPGQRVEVPPPRVMFMGVRGAGLHTQLKLLQEKYKIPVLDFKANLQAHLVNEKINRRSDRLYNQVGFKPEEKEEIQDEEQEEGAEPKFRVIPNPEVEEESSEFDKKAHEIELTKKIFQGVREIFVNGNFYKPVPPEDETQIDPFDEKMMPIEAELNELLTESKKLPEAIFYLQVSDEEFMKRTYDTVKQGLINDYEAKKQAEREEKERIREEAIAKRQQQIEQGVEEEDLEPEPEEEEPEDPNAYQEGLDEILNAKKEELMNQKNSDQEILETLIGEFDNLGIKIIPIQCNRSIEKVQTAINFKLKGILEQRENLLEKYQAYQIKRPVQEEEQEQDEENPVVDPLVYYEKSYCYKKSRFFDRNPLTLVDIPKCVQFPMIYRNRIYYFDSKQEIEAVMQQPLKYLGNKSFPTDIRNRPKVFVIGKPKVGKSTLAKLLEEKMNLVRIKPSNILEEFIFKHDYVLSEEARNCIMEGKQVSDETLVDLTIKRIQLADCVKNGFILDGFPKNRKQAEILTSRGILPTNVFSLQLDNYSIKLRAQKQQQKKKNKFNYNEIILHQHILSEENNILQTENYYLQQFNNIRFLDSKLSKWGIFDMSRKYILNTYQQRQNFARAQLTDQPVLVNDMGFTHNQILHNLGSFQNISPVGLKINRQFFRNSLYNSKLIYFDRFIYVLNGDQEVQDFIERPDLYLYQKLKNIDVPRYINLGEIVEKYPEIQMNGFCYYTLMDNQLVKGMLDIQCEYKGRIYAFSSHLKKHLFATEPQRFANVKLPDKLPVNFNKINLVKKIAKAGKCTAYLEHHLGQIVMKVLAQLGYKRLKYPTINCKETALKFIGVSLKALNPNKDESYRKKYMDKLQVFLKHCQYSETITQENNRKNISWKQADEEAFKTVSNADEIYDLVDQVSSNDPWDENEEQKYLQIKKEYKNMHSVKLQTDSDRWSSEQEEELNNKLFEYKMYLANKKERATYWQEWDEENLLKITEEFNQFMEELQNEDKEIFFKKFIR</sequence>
<dbReference type="InParanoid" id="A0A0V0QWL8"/>
<dbReference type="PANTHER" id="PTHR23359">
    <property type="entry name" value="NUCLEOTIDE KINASE"/>
    <property type="match status" value="1"/>
</dbReference>
<dbReference type="EMBL" id="LDAU01000096">
    <property type="protein sequence ID" value="KRX06344.1"/>
    <property type="molecule type" value="Genomic_DNA"/>
</dbReference>